<dbReference type="RefSeq" id="WP_203921593.1">
    <property type="nucleotide sequence ID" value="NZ_BONZ01000062.1"/>
</dbReference>
<feature type="transmembrane region" description="Helical" evidence="1">
    <location>
        <begin position="103"/>
        <end position="129"/>
    </location>
</feature>
<organism evidence="2 3">
    <name type="scientific">Rugosimonospora africana</name>
    <dbReference type="NCBI Taxonomy" id="556532"/>
    <lineage>
        <taxon>Bacteria</taxon>
        <taxon>Bacillati</taxon>
        <taxon>Actinomycetota</taxon>
        <taxon>Actinomycetes</taxon>
        <taxon>Micromonosporales</taxon>
        <taxon>Micromonosporaceae</taxon>
        <taxon>Rugosimonospora</taxon>
    </lineage>
</organism>
<evidence type="ECO:0000313" key="3">
    <source>
        <dbReference type="Proteomes" id="UP000642748"/>
    </source>
</evidence>
<gene>
    <name evidence="2" type="ORF">Raf01_62270</name>
</gene>
<comment type="caution">
    <text evidence="2">The sequence shown here is derived from an EMBL/GenBank/DDBJ whole genome shotgun (WGS) entry which is preliminary data.</text>
</comment>
<keyword evidence="3" id="KW-1185">Reference proteome</keyword>
<evidence type="ECO:0000256" key="1">
    <source>
        <dbReference type="SAM" id="Phobius"/>
    </source>
</evidence>
<dbReference type="AlphaFoldDB" id="A0A8J3VTC7"/>
<feature type="transmembrane region" description="Helical" evidence="1">
    <location>
        <begin position="61"/>
        <end position="82"/>
    </location>
</feature>
<keyword evidence="1" id="KW-0812">Transmembrane</keyword>
<feature type="transmembrane region" description="Helical" evidence="1">
    <location>
        <begin position="149"/>
        <end position="172"/>
    </location>
</feature>
<dbReference type="EMBL" id="BONZ01000062">
    <property type="protein sequence ID" value="GIH18055.1"/>
    <property type="molecule type" value="Genomic_DNA"/>
</dbReference>
<evidence type="ECO:0000313" key="2">
    <source>
        <dbReference type="EMBL" id="GIH18055.1"/>
    </source>
</evidence>
<dbReference type="PANTHER" id="PTHR37305:SF1">
    <property type="entry name" value="MEMBRANE PROTEIN"/>
    <property type="match status" value="1"/>
</dbReference>
<sequence length="260" mass="26035">MRSALHAEWTKLRTVPGPGALLVAAVALTVALGTVVAATLTCPAQGCAANLDAAKTSLSGVQLGQAVIAVLAVLAVGGEYSTGMIRTTLTAMPRRATVLAAKAVTVTGLVLVAGAVAALGSVLAGRLILPGNGLTPEHGYPPLSLTDGPTLRAAGGSVLYLALIGLLSLSVATIVRDSAAAIGLVLGVLYLFPIVLHVISDPDWQRHLQQIAPSNAGLAIQTTVGVPDLPIGPWAGLGVLAAWAAGALLVGGLLLRLRDT</sequence>
<dbReference type="Proteomes" id="UP000642748">
    <property type="component" value="Unassembled WGS sequence"/>
</dbReference>
<keyword evidence="1" id="KW-1133">Transmembrane helix</keyword>
<feature type="transmembrane region" description="Helical" evidence="1">
    <location>
        <begin position="234"/>
        <end position="255"/>
    </location>
</feature>
<name>A0A8J3VTC7_9ACTN</name>
<reference evidence="2" key="1">
    <citation type="submission" date="2021-01" db="EMBL/GenBank/DDBJ databases">
        <title>Whole genome shotgun sequence of Rugosimonospora africana NBRC 104875.</title>
        <authorList>
            <person name="Komaki H."/>
            <person name="Tamura T."/>
        </authorList>
    </citation>
    <scope>NUCLEOTIDE SEQUENCE</scope>
    <source>
        <strain evidence="2">NBRC 104875</strain>
    </source>
</reference>
<protein>
    <submittedName>
        <fullName evidence="2">ABC transporter permease</fullName>
    </submittedName>
</protein>
<keyword evidence="1" id="KW-0472">Membrane</keyword>
<proteinExistence type="predicted"/>
<feature type="transmembrane region" description="Helical" evidence="1">
    <location>
        <begin position="179"/>
        <end position="199"/>
    </location>
</feature>
<accession>A0A8J3VTC7</accession>
<dbReference type="PANTHER" id="PTHR37305">
    <property type="entry name" value="INTEGRAL MEMBRANE PROTEIN-RELATED"/>
    <property type="match status" value="1"/>
</dbReference>